<dbReference type="STRING" id="5078.A0A135LPM2"/>
<dbReference type="GO" id="GO:0005634">
    <property type="term" value="C:nucleus"/>
    <property type="evidence" value="ECO:0007669"/>
    <property type="project" value="UniProtKB-UniRule"/>
</dbReference>
<dbReference type="InterPro" id="IPR001650">
    <property type="entry name" value="Helicase_C-like"/>
</dbReference>
<dbReference type="SUPFAM" id="SSF47095">
    <property type="entry name" value="HMG-box"/>
    <property type="match status" value="1"/>
</dbReference>
<gene>
    <name evidence="11" type="ORF">PGRI_064830</name>
</gene>
<evidence type="ECO:0000256" key="7">
    <source>
        <dbReference type="PROSITE-ProRule" id="PRU00267"/>
    </source>
</evidence>
<dbReference type="PANTHER" id="PTHR45626">
    <property type="entry name" value="TRANSCRIPTION TERMINATION FACTOR 2-RELATED"/>
    <property type="match status" value="1"/>
</dbReference>
<evidence type="ECO:0000256" key="1">
    <source>
        <dbReference type="ARBA" id="ARBA00022741"/>
    </source>
</evidence>
<dbReference type="SMART" id="SM00398">
    <property type="entry name" value="HMG"/>
    <property type="match status" value="1"/>
</dbReference>
<keyword evidence="5 7" id="KW-0238">DNA-binding</keyword>
<evidence type="ECO:0000313" key="11">
    <source>
        <dbReference type="EMBL" id="KXG50911.1"/>
    </source>
</evidence>
<keyword evidence="7" id="KW-0539">Nucleus</keyword>
<evidence type="ECO:0000256" key="6">
    <source>
        <dbReference type="ARBA" id="ARBA00023163"/>
    </source>
</evidence>
<dbReference type="InterPro" id="IPR036910">
    <property type="entry name" value="HMG_box_dom_sf"/>
</dbReference>
<dbReference type="InterPro" id="IPR009071">
    <property type="entry name" value="HMG_box_dom"/>
</dbReference>
<keyword evidence="1" id="KW-0547">Nucleotide-binding</keyword>
<dbReference type="GO" id="GO:0006357">
    <property type="term" value="P:regulation of transcription by RNA polymerase II"/>
    <property type="evidence" value="ECO:0007669"/>
    <property type="project" value="UniProtKB-ARBA"/>
</dbReference>
<dbReference type="InterPro" id="IPR027417">
    <property type="entry name" value="P-loop_NTPase"/>
</dbReference>
<keyword evidence="6" id="KW-0804">Transcription</keyword>
<dbReference type="FunFam" id="1.10.30.10:FF:000041">
    <property type="entry name" value="HMG box family protein"/>
    <property type="match status" value="1"/>
</dbReference>
<comment type="caution">
    <text evidence="11">The sequence shown here is derived from an EMBL/GenBank/DDBJ whole genome shotgun (WGS) entry which is preliminary data.</text>
</comment>
<keyword evidence="3" id="KW-0067">ATP-binding</keyword>
<feature type="region of interest" description="Disordered" evidence="8">
    <location>
        <begin position="1"/>
        <end position="92"/>
    </location>
</feature>
<evidence type="ECO:0000259" key="9">
    <source>
        <dbReference type="PROSITE" id="PS50118"/>
    </source>
</evidence>
<feature type="region of interest" description="Disordered" evidence="8">
    <location>
        <begin position="501"/>
        <end position="522"/>
    </location>
</feature>
<feature type="domain" description="HMG box" evidence="9">
    <location>
        <begin position="108"/>
        <end position="176"/>
    </location>
</feature>
<organism evidence="11 12">
    <name type="scientific">Penicillium patulum</name>
    <name type="common">Penicillium griseofulvum</name>
    <dbReference type="NCBI Taxonomy" id="5078"/>
    <lineage>
        <taxon>Eukaryota</taxon>
        <taxon>Fungi</taxon>
        <taxon>Dikarya</taxon>
        <taxon>Ascomycota</taxon>
        <taxon>Pezizomycotina</taxon>
        <taxon>Eurotiomycetes</taxon>
        <taxon>Eurotiomycetidae</taxon>
        <taxon>Eurotiales</taxon>
        <taxon>Aspergillaceae</taxon>
        <taxon>Penicillium</taxon>
    </lineage>
</organism>
<dbReference type="PANTHER" id="PTHR45626:SF51">
    <property type="entry name" value="SNF2-RELATED DOMAIN-CONTAINING PROTEIN"/>
    <property type="match status" value="1"/>
</dbReference>
<dbReference type="GO" id="GO:0016787">
    <property type="term" value="F:hydrolase activity"/>
    <property type="evidence" value="ECO:0007669"/>
    <property type="project" value="UniProtKB-KW"/>
</dbReference>
<name>A0A135LPM2_PENPA</name>
<dbReference type="GO" id="GO:0005524">
    <property type="term" value="F:ATP binding"/>
    <property type="evidence" value="ECO:0007669"/>
    <property type="project" value="UniProtKB-KW"/>
</dbReference>
<feature type="compositionally biased region" description="Polar residues" evidence="8">
    <location>
        <begin position="33"/>
        <end position="45"/>
    </location>
</feature>
<feature type="compositionally biased region" description="Polar residues" evidence="8">
    <location>
        <begin position="188"/>
        <end position="205"/>
    </location>
</feature>
<dbReference type="Gene3D" id="1.10.30.10">
    <property type="entry name" value="High mobility group box domain"/>
    <property type="match status" value="1"/>
</dbReference>
<evidence type="ECO:0000256" key="3">
    <source>
        <dbReference type="ARBA" id="ARBA00022840"/>
    </source>
</evidence>
<keyword evidence="4" id="KW-0805">Transcription regulation</keyword>
<evidence type="ECO:0000256" key="5">
    <source>
        <dbReference type="ARBA" id="ARBA00023125"/>
    </source>
</evidence>
<feature type="compositionally biased region" description="Basic and acidic residues" evidence="8">
    <location>
        <begin position="1163"/>
        <end position="1176"/>
    </location>
</feature>
<dbReference type="GO" id="GO:0006281">
    <property type="term" value="P:DNA repair"/>
    <property type="evidence" value="ECO:0007669"/>
    <property type="project" value="TreeGrafter"/>
</dbReference>
<feature type="region of interest" description="Disordered" evidence="8">
    <location>
        <begin position="1446"/>
        <end position="1480"/>
    </location>
</feature>
<reference evidence="11 12" key="1">
    <citation type="journal article" date="2016" name="BMC Genomics">
        <title>Genome sequencing and secondary metabolism of the postharvest pathogen Penicillium griseofulvum.</title>
        <authorList>
            <person name="Banani H."/>
            <person name="Marcet-Houben M."/>
            <person name="Ballester A.R."/>
            <person name="Abbruscato P."/>
            <person name="Gonzalez-Candelas L."/>
            <person name="Gabaldon T."/>
            <person name="Spadaro D."/>
        </authorList>
    </citation>
    <scope>NUCLEOTIDE SEQUENCE [LARGE SCALE GENOMIC DNA]</scope>
    <source>
        <strain evidence="11 12">PG3</strain>
    </source>
</reference>
<dbReference type="Pfam" id="PF00176">
    <property type="entry name" value="SNF2-rel_dom"/>
    <property type="match status" value="1"/>
</dbReference>
<evidence type="ECO:0000256" key="8">
    <source>
        <dbReference type="SAM" id="MobiDB-lite"/>
    </source>
</evidence>
<dbReference type="Gene3D" id="3.40.50.10810">
    <property type="entry name" value="Tandem AAA-ATPase domain"/>
    <property type="match status" value="1"/>
</dbReference>
<feature type="compositionally biased region" description="Polar residues" evidence="8">
    <location>
        <begin position="252"/>
        <end position="261"/>
    </location>
</feature>
<protein>
    <submittedName>
        <fullName evidence="11">SNF2-related protein</fullName>
    </submittedName>
</protein>
<dbReference type="InterPro" id="IPR050628">
    <property type="entry name" value="SNF2_RAD54_helicase_TF"/>
</dbReference>
<feature type="region of interest" description="Disordered" evidence="8">
    <location>
        <begin position="1644"/>
        <end position="1664"/>
    </location>
</feature>
<dbReference type="PROSITE" id="PS51194">
    <property type="entry name" value="HELICASE_CTER"/>
    <property type="match status" value="1"/>
</dbReference>
<dbReference type="InterPro" id="IPR049730">
    <property type="entry name" value="SNF2/RAD54-like_C"/>
</dbReference>
<feature type="region of interest" description="Disordered" evidence="8">
    <location>
        <begin position="1154"/>
        <end position="1176"/>
    </location>
</feature>
<dbReference type="CDD" id="cd18793">
    <property type="entry name" value="SF2_C_SNF"/>
    <property type="match status" value="1"/>
</dbReference>
<dbReference type="InterPro" id="IPR038718">
    <property type="entry name" value="SNF2-like_sf"/>
</dbReference>
<sequence length="2163" mass="240780">MNEELPKSVAMRHLADGGPVGAAVRYPDPRSTGVHQTHQHISLTASKEAHKMSSGSLKPVGPIISTKELPMRERSDRSSSSSASSNSPVKSQKESAMQFCLCQPDPKIPRPRNAFILYRQHYQAMVVAHNPGLANPEISKIIGEQWRSLSEDDKSKWKALAEDEKARHQQQYPDYRYQPRRYGRDGSSRSATSGIGHNPSGSSHCNRCGGRLMNAPASPMTPFTPSSGPGVRPPSNFSVSSPHPNGMPPRSAISQEKNFNQIPKPAKMDHDPRSRQRHWEEPGGRSPDNKRRRVSHGSFKPTLHPSYRDRSPGSGIPESPHPMTPWSARPDMPPRHLPMLQPYRSAPGQPHPDPSLKLPPLQTATPVTPMTPYPQEGSSVEATVMTIPFLNKIKVLAKISPPLLPSFRDGIPPARGPVIAIDGQDPDLVQTAVEYLNNLLKKETKYHVRVFDGPEIKAPRPISAEAGQMGDATVDYLNTISAWHRISDEVVGFVKSTSRAGSVDARSTTTEEETAPNVSPRSLIPKTANIHIHSPAQSSENGSEVSAITTASHYGVPIALVPRYQLTTADAFACSTPIGDSYAPLDHWQWMASLWRACVGPDITVYIRECSKEELDRMGGNSVEVRLQDARTVVLRKVVGRDLEEKALKRMGFEIEDFLTQLPVDVGDFPSGLPQPSPFSSRPEPEMKLEDPEAMDEPLDTVMPDHYIPAGVLAKSTNRYPGSKIALLEKHEWIYTRSLSDSDNVQVFVLPQQKSISRPNKGGESETAIESALKLVMSMIDSSPEAWNGSVDAHAGLLTNTQSDIEEESLYYIYNTLQDPEPNLDQVTDPFSQVAMEELLDDSVRGLKTTLYPYQRKSAAAMVQREAQPALMLDPRFQPWQGPTGLEFYYDKVNGSILREKIYYPEACGGILAESMGCGKTLISLAVILATRGHSPKIPVEYQTLTNPIREKTGTLMQMAAAAANRFVPWKDRFDRMQDNGEDYINCRKACEAQSCSYIIPAPTQYGGRSKSEYNRSAKEIRLSSGTLIIVPDNLVDHWEHEIATHTSHLKVLVLHQKSVTTPSIDELLDFDIVLFSKSRFKKRGKFGQNPNSSIFDLHWLRVIVDEGHDVAGRTTDMVHLLKEGLHCERRWIISGTPLSELYGVELSIASQEVDTDDTESSPDGHTDATLQKDKKAGKNISHEIKDLDKLGLMVHHFFKLMPWSNDRGDWSLYTRRVGEDGMFRKSPSLRATLQSLVVRHQYETVKKEITLPPLYNKVVYLEPTFYDRLYINIFLFTLAVNAITSERQGPDYMFDENKKNKSKLTELIQNLRLAGFWWAGSDDVQSTIDIALEYLEANQEKMTEADFIQLKHGIQIGRKAISSPGWNGFKKMHELGVFVRHFPEHARNMWALDSTDADHEPLLMGMTQARRAQQFVTSHLRAPDPADGLAGDGIKVRLELIKHGQQTGTLAHSGAPESSNSPASKSSSKRKRKSPEQTFKKKLFHTIPETSPLKQTKLEGVASSKLRYLLEQVLKFQKTEKIIIFYEHDNVASWVEQGLDLIAVNFRTYASTSSMGSNLKTEHLFQFRQTEEVRVLLMSVKEASHGLHIPEASRMYIVNPIWERNVESQAIKRAHRIGQKRPVYVETLVLGDTLEHRMLNRSKNMTAEETKRAGSNPLDDNTMSKIIQNEPFLPMLDEASSGMAPLTHPIGLFDQHRLPIPDNEGPALGPSRQRPQQKKKQQRGPESDVNSDYAGVQGPLAQRRRIGFASHDQVMGERVDALPGPQQAVPPSNSVFGAGVPVSGPSRTGFADDVIVIKDSGEESGPLHSVPMHSVFSSIAYNLIPAPLILACSILQFLSNQEKMSKPIGEEAIVVGISGPSSSGKTTLARLLQRVFFGVNLKKDSRLNTFIIHEDDFYFPDDKIPYTTTPSGEKIQDWDTAAAIDIPFLSQALNYVREKGALPPRLRSKEDQNDETSSGVSDELVQELRGIVCSRLLDESGKRSEKTIAFLEGFLLFAPPQQEEHVLRSVHDAMNLHLFLPAAYELVKARREGRSGYVTVGAAPEPPVQTGDGGGKARTEVDLDAEDDRPPQNFWVDPPGYVDDVVWPRYVTDHAWLLVAEDEEDKEDGSQADVVRRVGNGTRARTDVGVEVAPGHGSAGMDVVLRWAVELILKYYLDRTQV</sequence>
<dbReference type="Gene3D" id="3.40.50.300">
    <property type="entry name" value="P-loop containing nucleotide triphosphate hydrolases"/>
    <property type="match status" value="2"/>
</dbReference>
<dbReference type="CDD" id="cd01389">
    <property type="entry name" value="HMG-box_ROX1-like"/>
    <property type="match status" value="1"/>
</dbReference>
<evidence type="ECO:0000313" key="12">
    <source>
        <dbReference type="Proteomes" id="UP000070168"/>
    </source>
</evidence>
<evidence type="ECO:0000256" key="4">
    <source>
        <dbReference type="ARBA" id="ARBA00023015"/>
    </source>
</evidence>
<dbReference type="InterPro" id="IPR000330">
    <property type="entry name" value="SNF2_N"/>
</dbReference>
<dbReference type="SMART" id="SM00487">
    <property type="entry name" value="DEXDc"/>
    <property type="match status" value="1"/>
</dbReference>
<dbReference type="OMA" id="ACENWER"/>
<dbReference type="Proteomes" id="UP000070168">
    <property type="component" value="Unassembled WGS sequence"/>
</dbReference>
<dbReference type="GeneID" id="63709497"/>
<feature type="region of interest" description="Disordered" evidence="8">
    <location>
        <begin position="162"/>
        <end position="355"/>
    </location>
</feature>
<dbReference type="EMBL" id="LHQR01000044">
    <property type="protein sequence ID" value="KXG50911.1"/>
    <property type="molecule type" value="Genomic_DNA"/>
</dbReference>
<feature type="compositionally biased region" description="Low complexity" evidence="8">
    <location>
        <begin position="1456"/>
        <end position="1467"/>
    </location>
</feature>
<feature type="DNA-binding region" description="HMG box" evidence="7">
    <location>
        <begin position="108"/>
        <end position="176"/>
    </location>
</feature>
<feature type="compositionally biased region" description="Basic and acidic residues" evidence="8">
    <location>
        <begin position="266"/>
        <end position="289"/>
    </location>
</feature>
<keyword evidence="2" id="KW-0378">Hydrolase</keyword>
<dbReference type="PROSITE" id="PS50118">
    <property type="entry name" value="HMG_BOX_2"/>
    <property type="match status" value="1"/>
</dbReference>
<dbReference type="SUPFAM" id="SSF52540">
    <property type="entry name" value="P-loop containing nucleoside triphosphate hydrolases"/>
    <property type="match status" value="3"/>
</dbReference>
<dbReference type="GO" id="GO:0008094">
    <property type="term" value="F:ATP-dependent activity, acting on DNA"/>
    <property type="evidence" value="ECO:0007669"/>
    <property type="project" value="TreeGrafter"/>
</dbReference>
<evidence type="ECO:0000259" key="10">
    <source>
        <dbReference type="PROSITE" id="PS51194"/>
    </source>
</evidence>
<keyword evidence="12" id="KW-1185">Reference proteome</keyword>
<dbReference type="Pfam" id="PF00271">
    <property type="entry name" value="Helicase_C"/>
    <property type="match status" value="1"/>
</dbReference>
<dbReference type="Pfam" id="PF00505">
    <property type="entry name" value="HMG_box"/>
    <property type="match status" value="1"/>
</dbReference>
<dbReference type="GO" id="GO:0003700">
    <property type="term" value="F:DNA-binding transcription factor activity"/>
    <property type="evidence" value="ECO:0007669"/>
    <property type="project" value="UniProtKB-ARBA"/>
</dbReference>
<feature type="region of interest" description="Disordered" evidence="8">
    <location>
        <begin position="2039"/>
        <end position="2060"/>
    </location>
</feature>
<proteinExistence type="predicted"/>
<dbReference type="CDD" id="cd02024">
    <property type="entry name" value="NRK1"/>
    <property type="match status" value="1"/>
</dbReference>
<feature type="region of interest" description="Disordered" evidence="8">
    <location>
        <begin position="1694"/>
        <end position="1738"/>
    </location>
</feature>
<dbReference type="OrthoDB" id="2801544at2759"/>
<accession>A0A135LPM2</accession>
<dbReference type="InterPro" id="IPR014001">
    <property type="entry name" value="Helicase_ATP-bd"/>
</dbReference>
<evidence type="ECO:0000256" key="2">
    <source>
        <dbReference type="ARBA" id="ARBA00022801"/>
    </source>
</evidence>
<feature type="compositionally biased region" description="Low complexity" evidence="8">
    <location>
        <begin position="78"/>
        <end position="90"/>
    </location>
</feature>
<dbReference type="RefSeq" id="XP_040649447.1">
    <property type="nucleotide sequence ID" value="XM_040794197.1"/>
</dbReference>
<feature type="domain" description="Helicase C-terminal" evidence="10">
    <location>
        <begin position="1510"/>
        <end position="1655"/>
    </location>
</feature>
<dbReference type="GO" id="GO:0003690">
    <property type="term" value="F:double-stranded DNA binding"/>
    <property type="evidence" value="ECO:0007669"/>
    <property type="project" value="UniProtKB-ARBA"/>
</dbReference>